<dbReference type="Pfam" id="PF23023">
    <property type="entry name" value="Anti-Pycsar_Apyc1"/>
    <property type="match status" value="1"/>
</dbReference>
<dbReference type="OrthoDB" id="9803916at2"/>
<evidence type="ECO:0000313" key="6">
    <source>
        <dbReference type="Proteomes" id="UP000077134"/>
    </source>
</evidence>
<dbReference type="SMART" id="SM00849">
    <property type="entry name" value="Lactamase_B"/>
    <property type="match status" value="1"/>
</dbReference>
<keyword evidence="5" id="KW-0378">Hydrolase</keyword>
<evidence type="ECO:0000313" key="5">
    <source>
        <dbReference type="EMBL" id="OAB72849.1"/>
    </source>
</evidence>
<name>A0A167C6R9_9BACL</name>
<dbReference type="EMBL" id="LSFN01000032">
    <property type="protein sequence ID" value="OAB72849.1"/>
    <property type="molecule type" value="Genomic_DNA"/>
</dbReference>
<keyword evidence="6" id="KW-1185">Reference proteome</keyword>
<dbReference type="KEGG" id="pcx:LPB68_04675"/>
<comment type="caution">
    <text evidence="5">The sequence shown here is derived from an EMBL/GenBank/DDBJ whole genome shotgun (WGS) entry which is preliminary data.</text>
</comment>
<organism evidence="5 6">
    <name type="scientific">Paenibacillus crassostreae</name>
    <dbReference type="NCBI Taxonomy" id="1763538"/>
    <lineage>
        <taxon>Bacteria</taxon>
        <taxon>Bacillati</taxon>
        <taxon>Bacillota</taxon>
        <taxon>Bacilli</taxon>
        <taxon>Bacillales</taxon>
        <taxon>Paenibacillaceae</taxon>
        <taxon>Paenibacillus</taxon>
    </lineage>
</organism>
<dbReference type="GO" id="GO:0046872">
    <property type="term" value="F:metal ion binding"/>
    <property type="evidence" value="ECO:0007669"/>
    <property type="project" value="UniProtKB-KW"/>
</dbReference>
<evidence type="ECO:0000256" key="2">
    <source>
        <dbReference type="ARBA" id="ARBA00034301"/>
    </source>
</evidence>
<proteinExistence type="predicted"/>
<feature type="domain" description="Metallo-beta-lactamase" evidence="4">
    <location>
        <begin position="20"/>
        <end position="219"/>
    </location>
</feature>
<comment type="catalytic activity">
    <reaction evidence="3">
        <text>3',5'-cyclic UMP + H2O = UMP + H(+)</text>
        <dbReference type="Rhea" id="RHEA:70575"/>
        <dbReference type="ChEBI" id="CHEBI:15377"/>
        <dbReference type="ChEBI" id="CHEBI:15378"/>
        <dbReference type="ChEBI" id="CHEBI:57865"/>
        <dbReference type="ChEBI" id="CHEBI:184387"/>
    </reaction>
    <physiologicalReaction direction="left-to-right" evidence="3">
        <dbReference type="Rhea" id="RHEA:70576"/>
    </physiologicalReaction>
</comment>
<dbReference type="InterPro" id="IPR036866">
    <property type="entry name" value="RibonucZ/Hydroxyglut_hydro"/>
</dbReference>
<dbReference type="InterPro" id="IPR001279">
    <property type="entry name" value="Metallo-B-lactamas"/>
</dbReference>
<dbReference type="PANTHER" id="PTHR42663:SF6">
    <property type="entry name" value="HYDROLASE C777.06C-RELATED"/>
    <property type="match status" value="1"/>
</dbReference>
<dbReference type="STRING" id="1763538.LPB68_04675"/>
<protein>
    <submittedName>
        <fullName evidence="5">MBL fold metallo-hydrolase</fullName>
    </submittedName>
</protein>
<dbReference type="AlphaFoldDB" id="A0A167C6R9"/>
<dbReference type="Gene3D" id="3.60.15.10">
    <property type="entry name" value="Ribonuclease Z/Hydroxyacylglutathione hydrolase-like"/>
    <property type="match status" value="1"/>
</dbReference>
<dbReference type="Proteomes" id="UP000077134">
    <property type="component" value="Unassembled WGS sequence"/>
</dbReference>
<reference evidence="5 6" key="1">
    <citation type="submission" date="2016-02" db="EMBL/GenBank/DDBJ databases">
        <title>Paenibacillus sp. LPB0068, isolated from Crassostrea gigas.</title>
        <authorList>
            <person name="Shin S.-K."/>
            <person name="Yi H."/>
        </authorList>
    </citation>
    <scope>NUCLEOTIDE SEQUENCE [LARGE SCALE GENOMIC DNA]</scope>
    <source>
        <strain evidence="5 6">LPB0068</strain>
    </source>
</reference>
<dbReference type="SUPFAM" id="SSF56281">
    <property type="entry name" value="Metallo-hydrolase/oxidoreductase"/>
    <property type="match status" value="1"/>
</dbReference>
<gene>
    <name evidence="5" type="ORF">PNBC_15575</name>
</gene>
<evidence type="ECO:0000256" key="3">
    <source>
        <dbReference type="ARBA" id="ARBA00048505"/>
    </source>
</evidence>
<dbReference type="RefSeq" id="WP_068659729.1">
    <property type="nucleotide sequence ID" value="NZ_CP017770.1"/>
</dbReference>
<evidence type="ECO:0000259" key="4">
    <source>
        <dbReference type="SMART" id="SM00849"/>
    </source>
</evidence>
<dbReference type="GO" id="GO:0016787">
    <property type="term" value="F:hydrolase activity"/>
    <property type="evidence" value="ECO:0007669"/>
    <property type="project" value="UniProtKB-KW"/>
</dbReference>
<evidence type="ECO:0000256" key="1">
    <source>
        <dbReference type="ARBA" id="ARBA00034221"/>
    </source>
</evidence>
<comment type="function">
    <text evidence="2">Counteracts the endogenous Pycsar antiviral defense system. Phosphodiesterase that enables metal-dependent hydrolysis of host cyclic nucleotide Pycsar defense signals such as cCMP and cUMP.</text>
</comment>
<comment type="catalytic activity">
    <reaction evidence="1">
        <text>3',5'-cyclic CMP + H2O = CMP + H(+)</text>
        <dbReference type="Rhea" id="RHEA:72675"/>
        <dbReference type="ChEBI" id="CHEBI:15377"/>
        <dbReference type="ChEBI" id="CHEBI:15378"/>
        <dbReference type="ChEBI" id="CHEBI:58003"/>
        <dbReference type="ChEBI" id="CHEBI:60377"/>
    </reaction>
    <physiologicalReaction direction="left-to-right" evidence="1">
        <dbReference type="Rhea" id="RHEA:72676"/>
    </physiologicalReaction>
</comment>
<dbReference type="PANTHER" id="PTHR42663">
    <property type="entry name" value="HYDROLASE C777.06C-RELATED-RELATED"/>
    <property type="match status" value="1"/>
</dbReference>
<accession>A0A167C6R9</accession>
<sequence>MSLQLEMLGTGNAFAKNYYNNNALLFDDQFSLLIDCGVTAPIALHNQGKTFDDIDAVLITHIHADHVGGLEELAFKMKYLHHRKMILYIADDLVETLWENTLKGGCYQAGEITSLNDIFDVRPLQPLKPHYISEHITVELIPTKHIPEKSSYSLYLNENIFYSSDMVFDPALLSHLINTRGCKTIFHECQFQGSGVVHTTLQELLSLPLEIQQYIYLMHYGDDKDRYIDQIGDMTFLEQNLIYEL</sequence>